<sequence>MRLCPAPNASKKRMFFASQEENIILNSRPTNCQGPLSRRVLPILNDETLEVTAEDHEWTREFLNLMATSYSESPVIEPLTDFIQLMTFIRRWSKYQTLNNTDANDFTHILDNTSQENGPVQFNYESWLTDDQEKLVFKAKAGDTPLVVKFTQRYNALVCRQWACTKATLCR</sequence>
<comment type="caution">
    <text evidence="1">The sequence shown here is derived from an EMBL/GenBank/DDBJ whole genome shotgun (WGS) entry which is preliminary data.</text>
</comment>
<name>A0A9N8ZRY3_9GLOM</name>
<proteinExistence type="predicted"/>
<organism evidence="1 2">
    <name type="scientific">Paraglomus occultum</name>
    <dbReference type="NCBI Taxonomy" id="144539"/>
    <lineage>
        <taxon>Eukaryota</taxon>
        <taxon>Fungi</taxon>
        <taxon>Fungi incertae sedis</taxon>
        <taxon>Mucoromycota</taxon>
        <taxon>Glomeromycotina</taxon>
        <taxon>Glomeromycetes</taxon>
        <taxon>Paraglomerales</taxon>
        <taxon>Paraglomeraceae</taxon>
        <taxon>Paraglomus</taxon>
    </lineage>
</organism>
<dbReference type="EMBL" id="CAJVPJ010000273">
    <property type="protein sequence ID" value="CAG8504804.1"/>
    <property type="molecule type" value="Genomic_DNA"/>
</dbReference>
<evidence type="ECO:0000313" key="2">
    <source>
        <dbReference type="Proteomes" id="UP000789572"/>
    </source>
</evidence>
<dbReference type="AlphaFoldDB" id="A0A9N8ZRY3"/>
<gene>
    <name evidence="1" type="ORF">POCULU_LOCUS2762</name>
</gene>
<keyword evidence="2" id="KW-1185">Reference proteome</keyword>
<dbReference type="Proteomes" id="UP000789572">
    <property type="component" value="Unassembled WGS sequence"/>
</dbReference>
<dbReference type="OrthoDB" id="10503238at2759"/>
<accession>A0A9N8ZRY3</accession>
<protein>
    <submittedName>
        <fullName evidence="1">5587_t:CDS:1</fullName>
    </submittedName>
</protein>
<evidence type="ECO:0000313" key="1">
    <source>
        <dbReference type="EMBL" id="CAG8504804.1"/>
    </source>
</evidence>
<reference evidence="1" key="1">
    <citation type="submission" date="2021-06" db="EMBL/GenBank/DDBJ databases">
        <authorList>
            <person name="Kallberg Y."/>
            <person name="Tangrot J."/>
            <person name="Rosling A."/>
        </authorList>
    </citation>
    <scope>NUCLEOTIDE SEQUENCE</scope>
    <source>
        <strain evidence="1">IA702</strain>
    </source>
</reference>